<evidence type="ECO:0000256" key="2">
    <source>
        <dbReference type="PROSITE-ProRule" id="PRU00252"/>
    </source>
</evidence>
<dbReference type="InterPro" id="IPR000424">
    <property type="entry name" value="Primosome_PriB/ssb"/>
</dbReference>
<reference evidence="4" key="2">
    <citation type="journal article" date="2021" name="PeerJ">
        <title>Extensive microbial diversity within the chicken gut microbiome revealed by metagenomics and culture.</title>
        <authorList>
            <person name="Gilroy R."/>
            <person name="Ravi A."/>
            <person name="Getino M."/>
            <person name="Pursley I."/>
            <person name="Horton D.L."/>
            <person name="Alikhan N.F."/>
            <person name="Baker D."/>
            <person name="Gharbi K."/>
            <person name="Hall N."/>
            <person name="Watson M."/>
            <person name="Adriaenssens E.M."/>
            <person name="Foster-Nyarko E."/>
            <person name="Jarju S."/>
            <person name="Secka A."/>
            <person name="Antonio M."/>
            <person name="Oren A."/>
            <person name="Chaudhuri R.R."/>
            <person name="La Ragione R."/>
            <person name="Hildebrand F."/>
            <person name="Pallen M.J."/>
        </authorList>
    </citation>
    <scope>NUCLEOTIDE SEQUENCE</scope>
    <source>
        <strain evidence="4">CHK181-108</strain>
    </source>
</reference>
<dbReference type="CDD" id="cd04496">
    <property type="entry name" value="SSB_OBF"/>
    <property type="match status" value="1"/>
</dbReference>
<dbReference type="EMBL" id="DVLU01000063">
    <property type="protein sequence ID" value="HIT85495.1"/>
    <property type="molecule type" value="Genomic_DNA"/>
</dbReference>
<dbReference type="NCBIfam" id="NF004476">
    <property type="entry name" value="PRK05813.1"/>
    <property type="match status" value="1"/>
</dbReference>
<evidence type="ECO:0000256" key="3">
    <source>
        <dbReference type="SAM" id="MobiDB-lite"/>
    </source>
</evidence>
<accession>A0A9D1H2S6</accession>
<dbReference type="Gene3D" id="2.40.50.140">
    <property type="entry name" value="Nucleic acid-binding proteins"/>
    <property type="match status" value="2"/>
</dbReference>
<reference evidence="4" key="1">
    <citation type="submission" date="2020-10" db="EMBL/GenBank/DDBJ databases">
        <authorList>
            <person name="Gilroy R."/>
        </authorList>
    </citation>
    <scope>NUCLEOTIDE SEQUENCE</scope>
    <source>
        <strain evidence="4">CHK181-108</strain>
    </source>
</reference>
<evidence type="ECO:0000313" key="5">
    <source>
        <dbReference type="Proteomes" id="UP000824165"/>
    </source>
</evidence>
<evidence type="ECO:0000313" key="4">
    <source>
        <dbReference type="EMBL" id="HIT85495.1"/>
    </source>
</evidence>
<feature type="compositionally biased region" description="Low complexity" evidence="3">
    <location>
        <begin position="228"/>
        <end position="241"/>
    </location>
</feature>
<keyword evidence="1 2" id="KW-0238">DNA-binding</keyword>
<protein>
    <submittedName>
        <fullName evidence="4">Single-stranded DNA-binding protein</fullName>
    </submittedName>
</protein>
<gene>
    <name evidence="4" type="ORF">IAA60_06270</name>
</gene>
<dbReference type="Pfam" id="PF00436">
    <property type="entry name" value="SSB"/>
    <property type="match status" value="1"/>
</dbReference>
<evidence type="ECO:0000256" key="1">
    <source>
        <dbReference type="ARBA" id="ARBA00023125"/>
    </source>
</evidence>
<organism evidence="4 5">
    <name type="scientific">Candidatus Ornithomonoglobus intestinigallinarum</name>
    <dbReference type="NCBI Taxonomy" id="2840894"/>
    <lineage>
        <taxon>Bacteria</taxon>
        <taxon>Bacillati</taxon>
        <taxon>Bacillota</taxon>
        <taxon>Clostridia</taxon>
        <taxon>Candidatus Ornithomonoglobus</taxon>
    </lineage>
</organism>
<dbReference type="PROSITE" id="PS50935">
    <property type="entry name" value="SSB"/>
    <property type="match status" value="1"/>
</dbReference>
<dbReference type="SUPFAM" id="SSF50249">
    <property type="entry name" value="Nucleic acid-binding proteins"/>
    <property type="match status" value="1"/>
</dbReference>
<dbReference type="GO" id="GO:0003697">
    <property type="term" value="F:single-stranded DNA binding"/>
    <property type="evidence" value="ECO:0007669"/>
    <property type="project" value="InterPro"/>
</dbReference>
<dbReference type="AlphaFoldDB" id="A0A9D1H2S6"/>
<name>A0A9D1H2S6_9FIRM</name>
<dbReference type="InterPro" id="IPR012340">
    <property type="entry name" value="NA-bd_OB-fold"/>
</dbReference>
<proteinExistence type="predicted"/>
<feature type="region of interest" description="Disordered" evidence="3">
    <location>
        <begin position="218"/>
        <end position="248"/>
    </location>
</feature>
<sequence>MDNTNNQAVVIGIIEDEFKESHEIYGEKFYTFTLNIPRLSGASDNVRIMISERLLVDSSYNVGDKVEITGQFRSYNSYENSENRLVLTVFAKDICRYNEDENKNPNTLYLNGFICKPPVYRTTPFGREITDILLAVNRSYNKSDYIPIIAWGRNARFAKTLNVGDNIRLWGRIQSRNYQKRVSEDEVIIKTAYEVSVNRMELVTGDEQEEEEALLHNGAHAVSEYDYEAGPEGAEANGAKADGSDTEE</sequence>
<comment type="caution">
    <text evidence="4">The sequence shown here is derived from an EMBL/GenBank/DDBJ whole genome shotgun (WGS) entry which is preliminary data.</text>
</comment>
<dbReference type="Proteomes" id="UP000824165">
    <property type="component" value="Unassembled WGS sequence"/>
</dbReference>